<dbReference type="Proteomes" id="UP001519460">
    <property type="component" value="Unassembled WGS sequence"/>
</dbReference>
<dbReference type="EMBL" id="JACVVK020000006">
    <property type="protein sequence ID" value="KAK7506711.1"/>
    <property type="molecule type" value="Genomic_DNA"/>
</dbReference>
<name>A0ABD0M4L4_9CAEN</name>
<evidence type="ECO:0000313" key="2">
    <source>
        <dbReference type="Proteomes" id="UP001519460"/>
    </source>
</evidence>
<gene>
    <name evidence="1" type="ORF">BaRGS_00002186</name>
</gene>
<sequence length="93" mass="10422">MYGRQFPGIVRNEPGCQSIPMNVRVKHEFQFGCATVSISRNRWIVPWYPESGTHSCDGTLEPQNKTHDIHLQAYPWASVDSASTALPIHGGKQ</sequence>
<comment type="caution">
    <text evidence="1">The sequence shown here is derived from an EMBL/GenBank/DDBJ whole genome shotgun (WGS) entry which is preliminary data.</text>
</comment>
<accession>A0ABD0M4L4</accession>
<evidence type="ECO:0000313" key="1">
    <source>
        <dbReference type="EMBL" id="KAK7506711.1"/>
    </source>
</evidence>
<keyword evidence="2" id="KW-1185">Reference proteome</keyword>
<proteinExistence type="predicted"/>
<reference evidence="1 2" key="1">
    <citation type="journal article" date="2023" name="Sci. Data">
        <title>Genome assembly of the Korean intertidal mud-creeper Batillaria attramentaria.</title>
        <authorList>
            <person name="Patra A.K."/>
            <person name="Ho P.T."/>
            <person name="Jun S."/>
            <person name="Lee S.J."/>
            <person name="Kim Y."/>
            <person name="Won Y.J."/>
        </authorList>
    </citation>
    <scope>NUCLEOTIDE SEQUENCE [LARGE SCALE GENOMIC DNA]</scope>
    <source>
        <strain evidence="1">Wonlab-2016</strain>
    </source>
</reference>
<dbReference type="AlphaFoldDB" id="A0ABD0M4L4"/>
<organism evidence="1 2">
    <name type="scientific">Batillaria attramentaria</name>
    <dbReference type="NCBI Taxonomy" id="370345"/>
    <lineage>
        <taxon>Eukaryota</taxon>
        <taxon>Metazoa</taxon>
        <taxon>Spiralia</taxon>
        <taxon>Lophotrochozoa</taxon>
        <taxon>Mollusca</taxon>
        <taxon>Gastropoda</taxon>
        <taxon>Caenogastropoda</taxon>
        <taxon>Sorbeoconcha</taxon>
        <taxon>Cerithioidea</taxon>
        <taxon>Batillariidae</taxon>
        <taxon>Batillaria</taxon>
    </lineage>
</organism>
<protein>
    <submittedName>
        <fullName evidence="1">Uncharacterized protein</fullName>
    </submittedName>
</protein>